<keyword evidence="8 10" id="KW-0460">Magnesium</keyword>
<evidence type="ECO:0000313" key="14">
    <source>
        <dbReference type="EMBL" id="WVX49256.1"/>
    </source>
</evidence>
<dbReference type="RefSeq" id="WP_187430060.1">
    <property type="nucleotide sequence ID" value="NZ_CP143423.1"/>
</dbReference>
<accession>A0ABZ2BV95</accession>
<reference evidence="15" key="2">
    <citation type="submission" date="2024-01" db="EMBL/GenBank/DDBJ databases">
        <title>Roseobacter fucihabitans sp. nov., isolated from the brown alga Fucus spiralis.</title>
        <authorList>
            <person name="Hahnke S."/>
            <person name="Berger M."/>
            <person name="Schlingloff A."/>
            <person name="Athale I."/>
            <person name="Neumann-Schaal M."/>
            <person name="Adenaya A."/>
            <person name="Poehlein A."/>
            <person name="Daniel R."/>
            <person name="Pertersen J."/>
            <person name="Brinkhoff T."/>
        </authorList>
    </citation>
    <scope>NUCLEOTIDE SEQUENCE [LARGE SCALE GENOMIC DNA]</scope>
    <source>
        <strain evidence="15">B14</strain>
    </source>
</reference>
<dbReference type="PANTHER" id="PTHR11088">
    <property type="entry name" value="TRNA DIMETHYLALLYLTRANSFERASE"/>
    <property type="match status" value="1"/>
</dbReference>
<dbReference type="EC" id="2.5.1.75" evidence="10"/>
<comment type="function">
    <text evidence="2 10 12">Catalyzes the transfer of a dimethylallyl group onto the adenine at position 37 in tRNAs that read codons beginning with uridine, leading to the formation of N6-(dimethylallyl)adenosine (i(6)A).</text>
</comment>
<gene>
    <name evidence="10 14" type="primary">miaA</name>
    <name evidence="14" type="ORF">ROLI_023450</name>
</gene>
<evidence type="ECO:0000256" key="3">
    <source>
        <dbReference type="ARBA" id="ARBA00005842"/>
    </source>
</evidence>
<dbReference type="NCBIfam" id="TIGR00174">
    <property type="entry name" value="miaA"/>
    <property type="match status" value="1"/>
</dbReference>
<dbReference type="Gene3D" id="3.40.50.300">
    <property type="entry name" value="P-loop containing nucleotide triphosphate hydrolases"/>
    <property type="match status" value="1"/>
</dbReference>
<dbReference type="InterPro" id="IPR039657">
    <property type="entry name" value="Dimethylallyltransferase"/>
</dbReference>
<feature type="site" description="Interaction with substrate tRNA" evidence="10">
    <location>
        <position position="135"/>
    </location>
</feature>
<sequence length="299" mass="33080">MTSTGDQTLQGLLKTLSRERPVLIAGPTASGKSALALEIAARHGGVIVNADASQVYDCWRILTARPSPAEEAGAPHRLYGHKSARAPYSTGHWLREVSALLEGEHRPIIVGGTGLYFTALTQGLADIPQTPEAIRAQGDAMEMQALLDALDQETRTRIDIANRARVQRAWEVQRATGRSLIEWQRQTPPAILPTAQADTVVIDTDRDWLNTRIEMRIDQMIAAGAVEEARAVQPDYDPTLPAHRAIGAPELMAHLRGEISLKEACQRINIATRQFAKRQRTWFRSKMSDWPPFSARSQQ</sequence>
<dbReference type="Gene3D" id="1.10.20.140">
    <property type="match status" value="1"/>
</dbReference>
<keyword evidence="7 10" id="KW-0067">ATP-binding</keyword>
<evidence type="ECO:0000256" key="12">
    <source>
        <dbReference type="RuleBase" id="RU003784"/>
    </source>
</evidence>
<protein>
    <recommendedName>
        <fullName evidence="10">tRNA dimethylallyltransferase</fullName>
        <ecNumber evidence="10">2.5.1.75</ecNumber>
    </recommendedName>
    <alternativeName>
        <fullName evidence="10">Dimethylallyl diphosphate:tRNA dimethylallyltransferase</fullName>
        <shortName evidence="10">DMAPP:tRNA dimethylallyltransferase</shortName>
        <shortName evidence="10">DMATase</shortName>
    </alternativeName>
    <alternativeName>
        <fullName evidence="10">Isopentenyl-diphosphate:tRNA isopentenyltransferase</fullName>
        <shortName evidence="10">IPP transferase</shortName>
        <shortName evidence="10">IPPT</shortName>
        <shortName evidence="10">IPTase</shortName>
    </alternativeName>
</protein>
<evidence type="ECO:0000256" key="1">
    <source>
        <dbReference type="ARBA" id="ARBA00001946"/>
    </source>
</evidence>
<evidence type="ECO:0000256" key="2">
    <source>
        <dbReference type="ARBA" id="ARBA00003213"/>
    </source>
</evidence>
<evidence type="ECO:0000256" key="6">
    <source>
        <dbReference type="ARBA" id="ARBA00022741"/>
    </source>
</evidence>
<dbReference type="Proteomes" id="UP001318682">
    <property type="component" value="Chromosome"/>
</dbReference>
<dbReference type="SUPFAM" id="SSF52540">
    <property type="entry name" value="P-loop containing nucleoside triphosphate hydrolases"/>
    <property type="match status" value="2"/>
</dbReference>
<evidence type="ECO:0000256" key="9">
    <source>
        <dbReference type="ARBA" id="ARBA00049563"/>
    </source>
</evidence>
<reference evidence="14 15" key="1">
    <citation type="submission" date="2015-07" db="EMBL/GenBank/DDBJ databases">
        <authorList>
            <person name="Voget S."/>
            <person name="Dogs M."/>
            <person name="Brinkhoff T.H."/>
            <person name="Daniel R."/>
        </authorList>
    </citation>
    <scope>NUCLEOTIDE SEQUENCE [LARGE SCALE GENOMIC DNA]</scope>
    <source>
        <strain evidence="14 15">B14</strain>
    </source>
</reference>
<evidence type="ECO:0000256" key="13">
    <source>
        <dbReference type="RuleBase" id="RU003785"/>
    </source>
</evidence>
<keyword evidence="6 10" id="KW-0547">Nucleotide-binding</keyword>
<keyword evidence="5 10" id="KW-0819">tRNA processing</keyword>
<evidence type="ECO:0000256" key="8">
    <source>
        <dbReference type="ARBA" id="ARBA00022842"/>
    </source>
</evidence>
<dbReference type="PANTHER" id="PTHR11088:SF60">
    <property type="entry name" value="TRNA DIMETHYLALLYLTRANSFERASE"/>
    <property type="match status" value="1"/>
</dbReference>
<dbReference type="HAMAP" id="MF_00185">
    <property type="entry name" value="IPP_trans"/>
    <property type="match status" value="1"/>
</dbReference>
<organism evidence="14 15">
    <name type="scientific">Roseobacter fucihabitans</name>
    <dbReference type="NCBI Taxonomy" id="1537242"/>
    <lineage>
        <taxon>Bacteria</taxon>
        <taxon>Pseudomonadati</taxon>
        <taxon>Pseudomonadota</taxon>
        <taxon>Alphaproteobacteria</taxon>
        <taxon>Rhodobacterales</taxon>
        <taxon>Roseobacteraceae</taxon>
        <taxon>Roseobacter</taxon>
    </lineage>
</organism>
<dbReference type="CDD" id="cd02019">
    <property type="entry name" value="NK"/>
    <property type="match status" value="1"/>
</dbReference>
<dbReference type="GO" id="GO:0052381">
    <property type="term" value="F:tRNA dimethylallyltransferase activity"/>
    <property type="evidence" value="ECO:0007669"/>
    <property type="project" value="UniProtKB-EC"/>
</dbReference>
<evidence type="ECO:0000256" key="4">
    <source>
        <dbReference type="ARBA" id="ARBA00022679"/>
    </source>
</evidence>
<feature type="binding site" evidence="10">
    <location>
        <begin position="26"/>
        <end position="33"/>
    </location>
    <ligand>
        <name>ATP</name>
        <dbReference type="ChEBI" id="CHEBI:30616"/>
    </ligand>
</feature>
<dbReference type="InterPro" id="IPR018022">
    <property type="entry name" value="IPT"/>
</dbReference>
<feature type="binding site" evidence="10">
    <location>
        <begin position="28"/>
        <end position="33"/>
    </location>
    <ligand>
        <name>substrate</name>
    </ligand>
</feature>
<dbReference type="InterPro" id="IPR027417">
    <property type="entry name" value="P-loop_NTPase"/>
</dbReference>
<proteinExistence type="inferred from homology"/>
<evidence type="ECO:0000256" key="7">
    <source>
        <dbReference type="ARBA" id="ARBA00022840"/>
    </source>
</evidence>
<evidence type="ECO:0000256" key="5">
    <source>
        <dbReference type="ARBA" id="ARBA00022694"/>
    </source>
</evidence>
<evidence type="ECO:0000256" key="10">
    <source>
        <dbReference type="HAMAP-Rule" id="MF_00185"/>
    </source>
</evidence>
<comment type="catalytic activity">
    <reaction evidence="9 10 11">
        <text>adenosine(37) in tRNA + dimethylallyl diphosphate = N(6)-dimethylallyladenosine(37) in tRNA + diphosphate</text>
        <dbReference type="Rhea" id="RHEA:26482"/>
        <dbReference type="Rhea" id="RHEA-COMP:10162"/>
        <dbReference type="Rhea" id="RHEA-COMP:10375"/>
        <dbReference type="ChEBI" id="CHEBI:33019"/>
        <dbReference type="ChEBI" id="CHEBI:57623"/>
        <dbReference type="ChEBI" id="CHEBI:74411"/>
        <dbReference type="ChEBI" id="CHEBI:74415"/>
        <dbReference type="EC" id="2.5.1.75"/>
    </reaction>
</comment>
<keyword evidence="4 10" id="KW-0808">Transferase</keyword>
<feature type="site" description="Interaction with substrate tRNA" evidence="10">
    <location>
        <position position="113"/>
    </location>
</feature>
<comment type="cofactor">
    <cofactor evidence="1 10">
        <name>Mg(2+)</name>
        <dbReference type="ChEBI" id="CHEBI:18420"/>
    </cofactor>
</comment>
<keyword evidence="15" id="KW-1185">Reference proteome</keyword>
<name>A0ABZ2BV95_9RHOB</name>
<evidence type="ECO:0000313" key="15">
    <source>
        <dbReference type="Proteomes" id="UP001318682"/>
    </source>
</evidence>
<dbReference type="EMBL" id="CP143423">
    <property type="protein sequence ID" value="WVX49256.1"/>
    <property type="molecule type" value="Genomic_DNA"/>
</dbReference>
<evidence type="ECO:0000256" key="11">
    <source>
        <dbReference type="RuleBase" id="RU003783"/>
    </source>
</evidence>
<dbReference type="Pfam" id="PF01715">
    <property type="entry name" value="IPPT"/>
    <property type="match status" value="1"/>
</dbReference>
<comment type="similarity">
    <text evidence="3 10 13">Belongs to the IPP transferase family.</text>
</comment>
<comment type="subunit">
    <text evidence="10">Monomer.</text>
</comment>
<comment type="caution">
    <text evidence="10">Lacks conserved residue(s) required for the propagation of feature annotation.</text>
</comment>